<dbReference type="PROSITE" id="PS51257">
    <property type="entry name" value="PROKAR_LIPOPROTEIN"/>
    <property type="match status" value="1"/>
</dbReference>
<keyword evidence="4" id="KW-1185">Reference proteome</keyword>
<proteinExistence type="predicted"/>
<accession>A0A4R2NBE4</accession>
<feature type="domain" description="Transferrin-binding protein B C-lobe/N-lobe beta-barrel" evidence="2">
    <location>
        <begin position="152"/>
        <end position="258"/>
    </location>
</feature>
<comment type="caution">
    <text evidence="3">The sequence shown here is derived from an EMBL/GenBank/DDBJ whole genome shotgun (WGS) entry which is preliminary data.</text>
</comment>
<dbReference type="InterPro" id="IPR011250">
    <property type="entry name" value="OMP/PagP_B-barrel"/>
</dbReference>
<evidence type="ECO:0000259" key="2">
    <source>
        <dbReference type="Pfam" id="PF01298"/>
    </source>
</evidence>
<evidence type="ECO:0000256" key="1">
    <source>
        <dbReference type="SAM" id="SignalP"/>
    </source>
</evidence>
<protein>
    <submittedName>
        <fullName evidence="3">Transferrin binding protein</fullName>
    </submittedName>
</protein>
<dbReference type="RefSeq" id="WP_165904860.1">
    <property type="nucleotide sequence ID" value="NZ_LVXA01000001.1"/>
</dbReference>
<evidence type="ECO:0000313" key="4">
    <source>
        <dbReference type="Proteomes" id="UP000295537"/>
    </source>
</evidence>
<dbReference type="EMBL" id="SLXJ01000002">
    <property type="protein sequence ID" value="TCP18358.1"/>
    <property type="molecule type" value="Genomic_DNA"/>
</dbReference>
<feature type="chain" id="PRO_5020359830" evidence="1">
    <location>
        <begin position="29"/>
        <end position="259"/>
    </location>
</feature>
<sequence>MKKNIIALSILAAIGLVGCGSGGGQNHAAPNTQTNKAVENKSVENKVIENEPVENKYSYVISVPKTAGNTREKDFSDLADLNQLYIEDEQQIFTIYRNDELNKTDLKIDNSTNKDRIYPNNYSLYGLISQENLRNHYLFLRGTQPYDTTNLTGIVTYEGNAIQLKLDENTNLNGFTNGKVNLVANFDNKTLNGAVTGDFKPVEIVATIKGEAFQGGKENFTVKGIFFGPEAEEVIGRYTRNKTADPKDTTIGVFGATKK</sequence>
<dbReference type="AlphaFoldDB" id="A0A4R2NBE4"/>
<dbReference type="SUPFAM" id="SSF56925">
    <property type="entry name" value="OMPA-like"/>
    <property type="match status" value="1"/>
</dbReference>
<dbReference type="Gene3D" id="2.40.160.90">
    <property type="match status" value="1"/>
</dbReference>
<dbReference type="Pfam" id="PF01298">
    <property type="entry name" value="TbpB_B_D"/>
    <property type="match status" value="1"/>
</dbReference>
<reference evidence="3 4" key="1">
    <citation type="submission" date="2019-03" db="EMBL/GenBank/DDBJ databases">
        <title>Genomic Encyclopedia of Type Strains, Phase IV (KMG-IV): sequencing the most valuable type-strain genomes for metagenomic binning, comparative biology and taxonomic classification.</title>
        <authorList>
            <person name="Goeker M."/>
        </authorList>
    </citation>
    <scope>NUCLEOTIDE SEQUENCE [LARGE SCALE GENOMIC DNA]</scope>
    <source>
        <strain evidence="3 4">DSM 16380</strain>
    </source>
</reference>
<gene>
    <name evidence="3" type="ORF">EV693_10235</name>
</gene>
<keyword evidence="1" id="KW-0732">Signal</keyword>
<dbReference type="InterPro" id="IPR001677">
    <property type="entry name" value="TbpB_B_D"/>
</dbReference>
<name>A0A4R2NBE4_9PAST</name>
<dbReference type="Proteomes" id="UP000295537">
    <property type="component" value="Unassembled WGS sequence"/>
</dbReference>
<feature type="signal peptide" evidence="1">
    <location>
        <begin position="1"/>
        <end position="28"/>
    </location>
</feature>
<organism evidence="3 4">
    <name type="scientific">Nicoletella semolina</name>
    <dbReference type="NCBI Taxonomy" id="271160"/>
    <lineage>
        <taxon>Bacteria</taxon>
        <taxon>Pseudomonadati</taxon>
        <taxon>Pseudomonadota</taxon>
        <taxon>Gammaproteobacteria</taxon>
        <taxon>Pasteurellales</taxon>
        <taxon>Pasteurellaceae</taxon>
        <taxon>Nicoletella</taxon>
    </lineage>
</organism>
<evidence type="ECO:0000313" key="3">
    <source>
        <dbReference type="EMBL" id="TCP18358.1"/>
    </source>
</evidence>